<name>A0AAN7AUD5_9PEZI</name>
<dbReference type="EMBL" id="MU863938">
    <property type="protein sequence ID" value="KAK4198982.1"/>
    <property type="molecule type" value="Genomic_DNA"/>
</dbReference>
<dbReference type="Proteomes" id="UP001303160">
    <property type="component" value="Unassembled WGS sequence"/>
</dbReference>
<proteinExistence type="inferred from homology"/>
<dbReference type="SUPFAM" id="SSF51905">
    <property type="entry name" value="FAD/NAD(P)-binding domain"/>
    <property type="match status" value="1"/>
</dbReference>
<keyword evidence="4" id="KW-1185">Reference proteome</keyword>
<organism evidence="3 4">
    <name type="scientific">Triangularia verruculosa</name>
    <dbReference type="NCBI Taxonomy" id="2587418"/>
    <lineage>
        <taxon>Eukaryota</taxon>
        <taxon>Fungi</taxon>
        <taxon>Dikarya</taxon>
        <taxon>Ascomycota</taxon>
        <taxon>Pezizomycotina</taxon>
        <taxon>Sordariomycetes</taxon>
        <taxon>Sordariomycetidae</taxon>
        <taxon>Sordariales</taxon>
        <taxon>Podosporaceae</taxon>
        <taxon>Triangularia</taxon>
    </lineage>
</organism>
<comment type="caution">
    <text evidence="3">The sequence shown here is derived from an EMBL/GenBank/DDBJ whole genome shotgun (WGS) entry which is preliminary data.</text>
</comment>
<evidence type="ECO:0000256" key="1">
    <source>
        <dbReference type="ARBA" id="ARBA00010790"/>
    </source>
</evidence>
<reference evidence="3" key="1">
    <citation type="journal article" date="2023" name="Mol. Phylogenet. Evol.">
        <title>Genome-scale phylogeny and comparative genomics of the fungal order Sordariales.</title>
        <authorList>
            <person name="Hensen N."/>
            <person name="Bonometti L."/>
            <person name="Westerberg I."/>
            <person name="Brannstrom I.O."/>
            <person name="Guillou S."/>
            <person name="Cros-Aarteil S."/>
            <person name="Calhoun S."/>
            <person name="Haridas S."/>
            <person name="Kuo A."/>
            <person name="Mondo S."/>
            <person name="Pangilinan J."/>
            <person name="Riley R."/>
            <person name="LaButti K."/>
            <person name="Andreopoulos B."/>
            <person name="Lipzen A."/>
            <person name="Chen C."/>
            <person name="Yan M."/>
            <person name="Daum C."/>
            <person name="Ng V."/>
            <person name="Clum A."/>
            <person name="Steindorff A."/>
            <person name="Ohm R.A."/>
            <person name="Martin F."/>
            <person name="Silar P."/>
            <person name="Natvig D.O."/>
            <person name="Lalanne C."/>
            <person name="Gautier V."/>
            <person name="Ament-Velasquez S.L."/>
            <person name="Kruys A."/>
            <person name="Hutchinson M.I."/>
            <person name="Powell A.J."/>
            <person name="Barry K."/>
            <person name="Miller A.N."/>
            <person name="Grigoriev I.V."/>
            <person name="Debuchy R."/>
            <person name="Gladieux P."/>
            <person name="Hiltunen Thoren M."/>
            <person name="Johannesson H."/>
        </authorList>
    </citation>
    <scope>NUCLEOTIDE SEQUENCE</scope>
    <source>
        <strain evidence="3">CBS 315.58</strain>
    </source>
</reference>
<dbReference type="GO" id="GO:0050660">
    <property type="term" value="F:flavin adenine dinucleotide binding"/>
    <property type="evidence" value="ECO:0007669"/>
    <property type="project" value="InterPro"/>
</dbReference>
<dbReference type="Pfam" id="PF05199">
    <property type="entry name" value="GMC_oxred_C"/>
    <property type="match status" value="1"/>
</dbReference>
<dbReference type="Gene3D" id="3.30.410.40">
    <property type="match status" value="1"/>
</dbReference>
<reference evidence="3" key="2">
    <citation type="submission" date="2023-05" db="EMBL/GenBank/DDBJ databases">
        <authorList>
            <consortium name="Lawrence Berkeley National Laboratory"/>
            <person name="Steindorff A."/>
            <person name="Hensen N."/>
            <person name="Bonometti L."/>
            <person name="Westerberg I."/>
            <person name="Brannstrom I.O."/>
            <person name="Guillou S."/>
            <person name="Cros-Aarteil S."/>
            <person name="Calhoun S."/>
            <person name="Haridas S."/>
            <person name="Kuo A."/>
            <person name="Mondo S."/>
            <person name="Pangilinan J."/>
            <person name="Riley R."/>
            <person name="Labutti K."/>
            <person name="Andreopoulos B."/>
            <person name="Lipzen A."/>
            <person name="Chen C."/>
            <person name="Yanf M."/>
            <person name="Daum C."/>
            <person name="Ng V."/>
            <person name="Clum A."/>
            <person name="Ohm R."/>
            <person name="Martin F."/>
            <person name="Silar P."/>
            <person name="Natvig D."/>
            <person name="Lalanne C."/>
            <person name="Gautier V."/>
            <person name="Ament-Velasquez S.L."/>
            <person name="Kruys A."/>
            <person name="Hutchinson M.I."/>
            <person name="Powell A.J."/>
            <person name="Barry K."/>
            <person name="Miller A.N."/>
            <person name="Grigoriev I.V."/>
            <person name="Debuchy R."/>
            <person name="Gladieux P."/>
            <person name="Thoren M.H."/>
            <person name="Johannesson H."/>
        </authorList>
    </citation>
    <scope>NUCLEOTIDE SEQUENCE</scope>
    <source>
        <strain evidence="3">CBS 315.58</strain>
    </source>
</reference>
<dbReference type="PANTHER" id="PTHR11552:SF119">
    <property type="entry name" value="GLUCOSE-METHANOL-CHOLINE OXIDOREDUCTASE N-TERMINAL DOMAIN-CONTAINING PROTEIN"/>
    <property type="match status" value="1"/>
</dbReference>
<dbReference type="InterPro" id="IPR036188">
    <property type="entry name" value="FAD/NAD-bd_sf"/>
</dbReference>
<dbReference type="InterPro" id="IPR007867">
    <property type="entry name" value="GMC_OxRtase_C"/>
</dbReference>
<evidence type="ECO:0000313" key="4">
    <source>
        <dbReference type="Proteomes" id="UP001303160"/>
    </source>
</evidence>
<evidence type="ECO:0000313" key="3">
    <source>
        <dbReference type="EMBL" id="KAK4198982.1"/>
    </source>
</evidence>
<sequence>MSGGKEPFPTHAPFPRIVSRNRKDKRKGLKYTKKDIQAIKEWVKRHVETTWNYLKTSIVLREGNSIVKYRVLDERLNVHGVKGLKVADLSIYPENISANRFLTALTIREKAAAFVAKDLGYLGKALETRVPDYHVTGEDRLASRL</sequence>
<comment type="similarity">
    <text evidence="1">Belongs to the GMC oxidoreductase family.</text>
</comment>
<accession>A0AAN7AUD5</accession>
<gene>
    <name evidence="3" type="ORF">QBC40DRAFT_297968</name>
</gene>
<evidence type="ECO:0000259" key="2">
    <source>
        <dbReference type="Pfam" id="PF05199"/>
    </source>
</evidence>
<feature type="domain" description="Glucose-methanol-choline oxidoreductase C-terminal" evidence="2">
    <location>
        <begin position="32"/>
        <end position="106"/>
    </location>
</feature>
<dbReference type="GO" id="GO:0016614">
    <property type="term" value="F:oxidoreductase activity, acting on CH-OH group of donors"/>
    <property type="evidence" value="ECO:0007669"/>
    <property type="project" value="InterPro"/>
</dbReference>
<dbReference type="Gene3D" id="3.50.50.60">
    <property type="entry name" value="FAD/NAD(P)-binding domain"/>
    <property type="match status" value="1"/>
</dbReference>
<dbReference type="PANTHER" id="PTHR11552">
    <property type="entry name" value="GLUCOSE-METHANOL-CHOLINE GMC OXIDOREDUCTASE"/>
    <property type="match status" value="1"/>
</dbReference>
<dbReference type="AlphaFoldDB" id="A0AAN7AUD5"/>
<dbReference type="InterPro" id="IPR012132">
    <property type="entry name" value="GMC_OxRdtase"/>
</dbReference>
<protein>
    <recommendedName>
        <fullName evidence="2">Glucose-methanol-choline oxidoreductase C-terminal domain-containing protein</fullName>
    </recommendedName>
</protein>